<evidence type="ECO:0000313" key="2">
    <source>
        <dbReference type="EMBL" id="KAF8667822.1"/>
    </source>
</evidence>
<dbReference type="AlphaFoldDB" id="A0A835E9B4"/>
<dbReference type="InterPro" id="IPR011676">
    <property type="entry name" value="DUF1618"/>
</dbReference>
<evidence type="ECO:0000259" key="1">
    <source>
        <dbReference type="Pfam" id="PF07762"/>
    </source>
</evidence>
<gene>
    <name evidence="2" type="ORF">HU200_052634</name>
</gene>
<dbReference type="Proteomes" id="UP000636709">
    <property type="component" value="Unassembled WGS sequence"/>
</dbReference>
<sequence>MPFILLRSLCPAGGEIGGRRATWILLNPCSPAPPPRPNRETGTGWRSPCGRTNHRPCPTSAPAATWPPAPIPGLAWVSISRRSVVGAADDGRFVLLRATFVSGDGRYDTSTGEYFMYKRRPAEPGESSAVLLDPVPLPTGVRVHYIKEFGVAPNSGHGGHHYLIAALCFQFDPLFYPLHGYSSENKTWTPIQLPNPCPEIDRVSTCKVVTIEEGVTAWVDFGHGMLMINLHEETKPSARYLPLPDPLPKNFNEIVNEFGSGPWARRFRDLACVDGVLKLVEMEHRVRVVTETPPAPREKDKLHDSDLIAMSRKRKRGEVKVKPKKVEVHDGWKGRYWEVGQVFDASDITLDGSVHSSLLRGLKGVAAADDDKVAFKDLYSAYPTLSAEGDDVLYLWSTTNFNDPDGWMVAVDLATKRVKAIAVFHHGPARGALRL</sequence>
<accession>A0A835E9B4</accession>
<name>A0A835E9B4_9POAL</name>
<keyword evidence="3" id="KW-1185">Reference proteome</keyword>
<dbReference type="PANTHER" id="PTHR33074:SF83">
    <property type="entry name" value="EXPRESSED PROTEIN"/>
    <property type="match status" value="1"/>
</dbReference>
<dbReference type="OrthoDB" id="684663at2759"/>
<dbReference type="PANTHER" id="PTHR33074">
    <property type="entry name" value="EXPRESSED PROTEIN-RELATED"/>
    <property type="match status" value="1"/>
</dbReference>
<proteinExistence type="predicted"/>
<evidence type="ECO:0000313" key="3">
    <source>
        <dbReference type="Proteomes" id="UP000636709"/>
    </source>
</evidence>
<dbReference type="EMBL" id="JACEFO010002295">
    <property type="protein sequence ID" value="KAF8667822.1"/>
    <property type="molecule type" value="Genomic_DNA"/>
</dbReference>
<reference evidence="2" key="1">
    <citation type="submission" date="2020-07" db="EMBL/GenBank/DDBJ databases">
        <title>Genome sequence and genetic diversity analysis of an under-domesticated orphan crop, white fonio (Digitaria exilis).</title>
        <authorList>
            <person name="Bennetzen J.L."/>
            <person name="Chen S."/>
            <person name="Ma X."/>
            <person name="Wang X."/>
            <person name="Yssel A.E.J."/>
            <person name="Chaluvadi S.R."/>
            <person name="Johnson M."/>
            <person name="Gangashetty P."/>
            <person name="Hamidou F."/>
            <person name="Sanogo M.D."/>
            <person name="Zwaenepoel A."/>
            <person name="Wallace J."/>
            <person name="Van De Peer Y."/>
            <person name="Van Deynze A."/>
        </authorList>
    </citation>
    <scope>NUCLEOTIDE SEQUENCE</scope>
    <source>
        <tissue evidence="2">Leaves</tissue>
    </source>
</reference>
<dbReference type="Pfam" id="PF07762">
    <property type="entry name" value="DUF1618"/>
    <property type="match status" value="1"/>
</dbReference>
<comment type="caution">
    <text evidence="2">The sequence shown here is derived from an EMBL/GenBank/DDBJ whole genome shotgun (WGS) entry which is preliminary data.</text>
</comment>
<feature type="domain" description="DUF1618" evidence="1">
    <location>
        <begin position="218"/>
        <end position="394"/>
    </location>
</feature>
<organism evidence="2 3">
    <name type="scientific">Digitaria exilis</name>
    <dbReference type="NCBI Taxonomy" id="1010633"/>
    <lineage>
        <taxon>Eukaryota</taxon>
        <taxon>Viridiplantae</taxon>
        <taxon>Streptophyta</taxon>
        <taxon>Embryophyta</taxon>
        <taxon>Tracheophyta</taxon>
        <taxon>Spermatophyta</taxon>
        <taxon>Magnoliopsida</taxon>
        <taxon>Liliopsida</taxon>
        <taxon>Poales</taxon>
        <taxon>Poaceae</taxon>
        <taxon>PACMAD clade</taxon>
        <taxon>Panicoideae</taxon>
        <taxon>Panicodae</taxon>
        <taxon>Paniceae</taxon>
        <taxon>Anthephorinae</taxon>
        <taxon>Digitaria</taxon>
    </lineage>
</organism>
<protein>
    <recommendedName>
        <fullName evidence="1">DUF1618 domain-containing protein</fullName>
    </recommendedName>
</protein>